<keyword evidence="2" id="KW-0378">Hydrolase</keyword>
<organism evidence="2 3">
    <name type="scientific">Niastella caeni</name>
    <dbReference type="NCBI Taxonomy" id="2569763"/>
    <lineage>
        <taxon>Bacteria</taxon>
        <taxon>Pseudomonadati</taxon>
        <taxon>Bacteroidota</taxon>
        <taxon>Chitinophagia</taxon>
        <taxon>Chitinophagales</taxon>
        <taxon>Chitinophagaceae</taxon>
        <taxon>Niastella</taxon>
    </lineage>
</organism>
<proteinExistence type="predicted"/>
<dbReference type="Gene3D" id="3.40.50.1820">
    <property type="entry name" value="alpha/beta hydrolase"/>
    <property type="match status" value="1"/>
</dbReference>
<evidence type="ECO:0000313" key="2">
    <source>
        <dbReference type="EMBL" id="THU38193.1"/>
    </source>
</evidence>
<dbReference type="GO" id="GO:0016787">
    <property type="term" value="F:hydrolase activity"/>
    <property type="evidence" value="ECO:0007669"/>
    <property type="project" value="UniProtKB-KW"/>
</dbReference>
<dbReference type="SUPFAM" id="SSF53474">
    <property type="entry name" value="alpha/beta-Hydrolases"/>
    <property type="match status" value="1"/>
</dbReference>
<dbReference type="InterPro" id="IPR000073">
    <property type="entry name" value="AB_hydrolase_1"/>
</dbReference>
<protein>
    <submittedName>
        <fullName evidence="2">Alpha/beta hydrolase</fullName>
    </submittedName>
</protein>
<dbReference type="Proteomes" id="UP000306918">
    <property type="component" value="Unassembled WGS sequence"/>
</dbReference>
<sequence>MKMPATTSCCSGLPFGLVSIHSKNRLPLKVYFISGIGADKRLFSYIELPLAFDPEYIEWIPPGENESLSAYAIRLFTPYYSNMPFILIGLSLGGMVAIEIAKQFPPVCTVIISSVPLSGQLPPYYKLAGKLNLQRHIPAGFFKITATVKNSIFMKSWTNKKLMWRVIRDGNSRFIKWGMNAVLSWRNDVLPRPLNHIHGTRDEVFPVKYAKPTHVIHKGGHLLVLNHAEAINKILQEILLPYQGD</sequence>
<keyword evidence="3" id="KW-1185">Reference proteome</keyword>
<dbReference type="EMBL" id="STFF01000004">
    <property type="protein sequence ID" value="THU38193.1"/>
    <property type="molecule type" value="Genomic_DNA"/>
</dbReference>
<accession>A0A4S8HRV9</accession>
<evidence type="ECO:0000313" key="3">
    <source>
        <dbReference type="Proteomes" id="UP000306918"/>
    </source>
</evidence>
<dbReference type="OrthoDB" id="659408at2"/>
<dbReference type="Pfam" id="PF12697">
    <property type="entry name" value="Abhydrolase_6"/>
    <property type="match status" value="1"/>
</dbReference>
<evidence type="ECO:0000259" key="1">
    <source>
        <dbReference type="Pfam" id="PF12697"/>
    </source>
</evidence>
<comment type="caution">
    <text evidence="2">The sequence shown here is derived from an EMBL/GenBank/DDBJ whole genome shotgun (WGS) entry which is preliminary data.</text>
</comment>
<dbReference type="AlphaFoldDB" id="A0A4S8HRV9"/>
<gene>
    <name evidence="2" type="ORF">FAM09_16055</name>
</gene>
<feature type="domain" description="AB hydrolase-1" evidence="1">
    <location>
        <begin position="84"/>
        <end position="232"/>
    </location>
</feature>
<dbReference type="InterPro" id="IPR029058">
    <property type="entry name" value="AB_hydrolase_fold"/>
</dbReference>
<reference evidence="2 3" key="1">
    <citation type="submission" date="2019-04" db="EMBL/GenBank/DDBJ databases">
        <title>Niastella caeni sp. nov., isolated from activated sludge.</title>
        <authorList>
            <person name="Sheng M."/>
        </authorList>
    </citation>
    <scope>NUCLEOTIDE SEQUENCE [LARGE SCALE GENOMIC DNA]</scope>
    <source>
        <strain evidence="2 3">HX-2-15</strain>
    </source>
</reference>
<name>A0A4S8HRV9_9BACT</name>